<dbReference type="SUPFAM" id="SSF52833">
    <property type="entry name" value="Thioredoxin-like"/>
    <property type="match status" value="1"/>
</dbReference>
<evidence type="ECO:0000313" key="5">
    <source>
        <dbReference type="Proteomes" id="UP000241808"/>
    </source>
</evidence>
<evidence type="ECO:0000313" key="4">
    <source>
        <dbReference type="EMBL" id="PTM52393.1"/>
    </source>
</evidence>
<dbReference type="Pfam" id="PF00043">
    <property type="entry name" value="GST_C"/>
    <property type="match status" value="1"/>
</dbReference>
<name>A0A2T4YZM1_9HYPH</name>
<sequence>MSKRFTLSGFWLSGPTYKVGLMLSLCGEDFAYHSVNLRAGEHKSPAFLAKNRFGQVPALEDAKSGMALCQSAAILEYLAAELGKFGGEGACGAAQAREWMFWDFDRLAAPIYRLRAQRAGFRTFTQPIVEMYFAEAGAALKVLEEALGKTLWLCGSQPSIADIDVYGVVAYAPQAGFDIAAYPAISAWTKRMEALPGFIGINDLPKATQA</sequence>
<dbReference type="SFLD" id="SFLDG00358">
    <property type="entry name" value="Main_(cytGST)"/>
    <property type="match status" value="1"/>
</dbReference>
<dbReference type="Gene3D" id="1.20.1050.10">
    <property type="match status" value="1"/>
</dbReference>
<evidence type="ECO:0000259" key="2">
    <source>
        <dbReference type="PROSITE" id="PS50404"/>
    </source>
</evidence>
<dbReference type="OrthoDB" id="9810080at2"/>
<dbReference type="InterPro" id="IPR036249">
    <property type="entry name" value="Thioredoxin-like_sf"/>
</dbReference>
<dbReference type="RefSeq" id="WP_108178768.1">
    <property type="nucleotide sequence ID" value="NZ_PZZL01000008.1"/>
</dbReference>
<feature type="domain" description="GST N-terminal" evidence="2">
    <location>
        <begin position="3"/>
        <end position="86"/>
    </location>
</feature>
<dbReference type="Pfam" id="PF02798">
    <property type="entry name" value="GST_N"/>
    <property type="match status" value="1"/>
</dbReference>
<dbReference type="PROSITE" id="PS50405">
    <property type="entry name" value="GST_CTER"/>
    <property type="match status" value="1"/>
</dbReference>
<dbReference type="SUPFAM" id="SSF47616">
    <property type="entry name" value="GST C-terminal domain-like"/>
    <property type="match status" value="1"/>
</dbReference>
<protein>
    <submittedName>
        <fullName evidence="4">Glutathione S-transferase</fullName>
    </submittedName>
</protein>
<dbReference type="PANTHER" id="PTHR44051:SF2">
    <property type="entry name" value="HYPOTHETICAL GLUTATHIONE S-TRANSFERASE LIKE PROTEIN"/>
    <property type="match status" value="1"/>
</dbReference>
<keyword evidence="4" id="KW-0808">Transferase</keyword>
<gene>
    <name evidence="4" type="ORF">C8P69_108194</name>
</gene>
<reference evidence="4 5" key="1">
    <citation type="submission" date="2018-04" db="EMBL/GenBank/DDBJ databases">
        <title>Genomic Encyclopedia of Archaeal and Bacterial Type Strains, Phase II (KMG-II): from individual species to whole genera.</title>
        <authorList>
            <person name="Goeker M."/>
        </authorList>
    </citation>
    <scope>NUCLEOTIDE SEQUENCE [LARGE SCALE GENOMIC DNA]</scope>
    <source>
        <strain evidence="4 5">DSM 25521</strain>
    </source>
</reference>
<dbReference type="InterPro" id="IPR004045">
    <property type="entry name" value="Glutathione_S-Trfase_N"/>
</dbReference>
<keyword evidence="5" id="KW-1185">Reference proteome</keyword>
<dbReference type="Gene3D" id="3.40.30.10">
    <property type="entry name" value="Glutaredoxin"/>
    <property type="match status" value="1"/>
</dbReference>
<dbReference type="GO" id="GO:0016740">
    <property type="term" value="F:transferase activity"/>
    <property type="evidence" value="ECO:0007669"/>
    <property type="project" value="UniProtKB-KW"/>
</dbReference>
<comment type="caution">
    <text evidence="4">The sequence shown here is derived from an EMBL/GenBank/DDBJ whole genome shotgun (WGS) entry which is preliminary data.</text>
</comment>
<comment type="similarity">
    <text evidence="1">Belongs to the GST superfamily.</text>
</comment>
<organism evidence="4 5">
    <name type="scientific">Phreatobacter oligotrophus</name>
    <dbReference type="NCBI Taxonomy" id="1122261"/>
    <lineage>
        <taxon>Bacteria</taxon>
        <taxon>Pseudomonadati</taxon>
        <taxon>Pseudomonadota</taxon>
        <taxon>Alphaproteobacteria</taxon>
        <taxon>Hyphomicrobiales</taxon>
        <taxon>Phreatobacteraceae</taxon>
        <taxon>Phreatobacter</taxon>
    </lineage>
</organism>
<dbReference type="PROSITE" id="PS50404">
    <property type="entry name" value="GST_NTER"/>
    <property type="match status" value="1"/>
</dbReference>
<dbReference type="InterPro" id="IPR010987">
    <property type="entry name" value="Glutathione-S-Trfase_C-like"/>
</dbReference>
<evidence type="ECO:0000259" key="3">
    <source>
        <dbReference type="PROSITE" id="PS50405"/>
    </source>
</evidence>
<accession>A0A2T4YZM1</accession>
<proteinExistence type="inferred from homology"/>
<dbReference type="SFLD" id="SFLDS00019">
    <property type="entry name" value="Glutathione_Transferase_(cytos"/>
    <property type="match status" value="1"/>
</dbReference>
<dbReference type="InterPro" id="IPR036282">
    <property type="entry name" value="Glutathione-S-Trfase_C_sf"/>
</dbReference>
<dbReference type="AlphaFoldDB" id="A0A2T4YZM1"/>
<dbReference type="Proteomes" id="UP000241808">
    <property type="component" value="Unassembled WGS sequence"/>
</dbReference>
<dbReference type="InterPro" id="IPR040079">
    <property type="entry name" value="Glutathione_S-Trfase"/>
</dbReference>
<evidence type="ECO:0000256" key="1">
    <source>
        <dbReference type="RuleBase" id="RU003494"/>
    </source>
</evidence>
<feature type="domain" description="GST C-terminal" evidence="3">
    <location>
        <begin position="89"/>
        <end position="210"/>
    </location>
</feature>
<dbReference type="InterPro" id="IPR004046">
    <property type="entry name" value="GST_C"/>
</dbReference>
<dbReference type="PANTHER" id="PTHR44051">
    <property type="entry name" value="GLUTATHIONE S-TRANSFERASE-RELATED"/>
    <property type="match status" value="1"/>
</dbReference>
<dbReference type="EMBL" id="PZZL01000008">
    <property type="protein sequence ID" value="PTM52393.1"/>
    <property type="molecule type" value="Genomic_DNA"/>
</dbReference>